<accession>A0ACA9PI81</accession>
<dbReference type="EMBL" id="CAJVQC010020826">
    <property type="protein sequence ID" value="CAG8710392.1"/>
    <property type="molecule type" value="Genomic_DNA"/>
</dbReference>
<protein>
    <submittedName>
        <fullName evidence="1">19604_t:CDS:1</fullName>
    </submittedName>
</protein>
<name>A0ACA9PI81_9GLOM</name>
<gene>
    <name evidence="1" type="ORF">RPERSI_LOCUS10496</name>
</gene>
<feature type="non-terminal residue" evidence="1">
    <location>
        <position position="1"/>
    </location>
</feature>
<sequence length="130" mass="15681">LNLGTIYKDLRINLAWSLVEESLEMNEKLHMRKNKAKIQSELHNQNSEKKSVYVTKKFDLPIARLQPQSHYPEWREERGSCIWCRFQYMSEHGRHDKNSPQSYMWCTVCNVPLCINKQRPDCFIKYHEHK</sequence>
<evidence type="ECO:0000313" key="2">
    <source>
        <dbReference type="Proteomes" id="UP000789920"/>
    </source>
</evidence>
<comment type="caution">
    <text evidence="1">The sequence shown here is derived from an EMBL/GenBank/DDBJ whole genome shotgun (WGS) entry which is preliminary data.</text>
</comment>
<evidence type="ECO:0000313" key="1">
    <source>
        <dbReference type="EMBL" id="CAG8710392.1"/>
    </source>
</evidence>
<organism evidence="1 2">
    <name type="scientific">Racocetra persica</name>
    <dbReference type="NCBI Taxonomy" id="160502"/>
    <lineage>
        <taxon>Eukaryota</taxon>
        <taxon>Fungi</taxon>
        <taxon>Fungi incertae sedis</taxon>
        <taxon>Mucoromycota</taxon>
        <taxon>Glomeromycotina</taxon>
        <taxon>Glomeromycetes</taxon>
        <taxon>Diversisporales</taxon>
        <taxon>Gigasporaceae</taxon>
        <taxon>Racocetra</taxon>
    </lineage>
</organism>
<proteinExistence type="predicted"/>
<dbReference type="Proteomes" id="UP000789920">
    <property type="component" value="Unassembled WGS sequence"/>
</dbReference>
<keyword evidence="2" id="KW-1185">Reference proteome</keyword>
<reference evidence="1" key="1">
    <citation type="submission" date="2021-06" db="EMBL/GenBank/DDBJ databases">
        <authorList>
            <person name="Kallberg Y."/>
            <person name="Tangrot J."/>
            <person name="Rosling A."/>
        </authorList>
    </citation>
    <scope>NUCLEOTIDE SEQUENCE</scope>
    <source>
        <strain evidence="1">MA461A</strain>
    </source>
</reference>